<evidence type="ECO:0000256" key="5">
    <source>
        <dbReference type="ARBA" id="ARBA00022832"/>
    </source>
</evidence>
<protein>
    <recommendedName>
        <fullName evidence="9">Beta-ketoacyl-[acyl-carrier-protein] synthase III</fullName>
        <shortName evidence="9">Beta-ketoacyl-ACP synthase III</shortName>
        <shortName evidence="9">KAS III</shortName>
        <ecNumber evidence="9">2.3.1.180</ecNumber>
    </recommendedName>
    <alternativeName>
        <fullName evidence="9">3-oxoacyl-[acyl-carrier-protein] synthase 3</fullName>
    </alternativeName>
    <alternativeName>
        <fullName evidence="9">3-oxoacyl-[acyl-carrier-protein] synthase III</fullName>
    </alternativeName>
</protein>
<dbReference type="HAMAP" id="MF_01815">
    <property type="entry name" value="FabH"/>
    <property type="match status" value="1"/>
</dbReference>
<sequence>MNRIKILGSGLARGSQKVTNFDLEKRVETNDEWIVQRTGITSRYISETENTSDLAVRASLHAIENAGLQKEDIQVIIVATMTPDSMTPSTACLVQAKLGLNDYPILAFDLNAACSGFLYAFQLACDLLNRYEHILVIGSETLSKIINWDDRSTCVLFGDGAGAMIVTKGQSQLYHYANSEGDLDGVLKTEGLPLVHHLQNQLPTVGFLTMQGNDVFRFAVRVLKESIENVLEQAHLTIEDIDLIIPHQANYRIINHVAKRMKIDISKFYMNLQDYGNTSAASIPIAYAEACEKGLMKDCKRVILVGFGSGLTYGATLIDQVGGEDCVK</sequence>
<dbReference type="GO" id="GO:0005737">
    <property type="term" value="C:cytoplasm"/>
    <property type="evidence" value="ECO:0007669"/>
    <property type="project" value="UniProtKB-SubCell"/>
</dbReference>
<dbReference type="SUPFAM" id="SSF53901">
    <property type="entry name" value="Thiolase-like"/>
    <property type="match status" value="1"/>
</dbReference>
<keyword evidence="3 9" id="KW-0444">Lipid biosynthesis</keyword>
<comment type="pathway">
    <text evidence="9">Lipid metabolism; fatty acid biosynthesis.</text>
</comment>
<keyword evidence="5 9" id="KW-0276">Fatty acid metabolism</keyword>
<dbReference type="eggNOG" id="COG0332">
    <property type="taxonomic scope" value="Bacteria"/>
</dbReference>
<dbReference type="InterPro" id="IPR004655">
    <property type="entry name" value="FabH"/>
</dbReference>
<dbReference type="EC" id="2.3.1.180" evidence="9"/>
<dbReference type="HOGENOM" id="CLU_039592_4_1_9"/>
<dbReference type="GO" id="GO:0044550">
    <property type="term" value="P:secondary metabolite biosynthetic process"/>
    <property type="evidence" value="ECO:0007669"/>
    <property type="project" value="TreeGrafter"/>
</dbReference>
<dbReference type="InterPro" id="IPR013751">
    <property type="entry name" value="ACP_syn_III_N"/>
</dbReference>
<comment type="similarity">
    <text evidence="1 9">Belongs to the thiolase-like superfamily. FabH family.</text>
</comment>
<feature type="domain" description="Beta-ketoacyl-[acyl-carrier-protein] synthase III N-terminal" evidence="11">
    <location>
        <begin position="108"/>
        <end position="172"/>
    </location>
</feature>
<evidence type="ECO:0000256" key="8">
    <source>
        <dbReference type="ARBA" id="ARBA00023315"/>
    </source>
</evidence>
<evidence type="ECO:0000313" key="13">
    <source>
        <dbReference type="Proteomes" id="UP000003157"/>
    </source>
</evidence>
<dbReference type="Proteomes" id="UP000003157">
    <property type="component" value="Unassembled WGS sequence"/>
</dbReference>
<dbReference type="RefSeq" id="WP_008788295.1">
    <property type="nucleotide sequence ID" value="NZ_AKCB01000002.1"/>
</dbReference>
<keyword evidence="7 9" id="KW-0275">Fatty acid biosynthesis</keyword>
<feature type="active site" evidence="9">
    <location>
        <position position="114"/>
    </location>
</feature>
<evidence type="ECO:0000313" key="12">
    <source>
        <dbReference type="EMBL" id="EFW05534.1"/>
    </source>
</evidence>
<dbReference type="GeneID" id="78230819"/>
<dbReference type="PANTHER" id="PTHR34069">
    <property type="entry name" value="3-OXOACYL-[ACYL-CARRIER-PROTEIN] SYNTHASE 3"/>
    <property type="match status" value="1"/>
</dbReference>
<dbReference type="InterPro" id="IPR016039">
    <property type="entry name" value="Thiolase-like"/>
</dbReference>
<keyword evidence="13" id="KW-1185">Reference proteome</keyword>
<evidence type="ECO:0000256" key="7">
    <source>
        <dbReference type="ARBA" id="ARBA00023160"/>
    </source>
</evidence>
<accession>E7G8U1</accession>
<dbReference type="NCBIfam" id="NF006829">
    <property type="entry name" value="PRK09352.1"/>
    <property type="match status" value="1"/>
</dbReference>
<evidence type="ECO:0000259" key="11">
    <source>
        <dbReference type="Pfam" id="PF08545"/>
    </source>
</evidence>
<comment type="subunit">
    <text evidence="9">Homodimer.</text>
</comment>
<proteinExistence type="inferred from homology"/>
<evidence type="ECO:0000256" key="9">
    <source>
        <dbReference type="HAMAP-Rule" id="MF_01815"/>
    </source>
</evidence>
<dbReference type="GO" id="GO:0033818">
    <property type="term" value="F:beta-ketoacyl-acyl-carrier-protein synthase III activity"/>
    <property type="evidence" value="ECO:0007669"/>
    <property type="project" value="UniProtKB-UniRule"/>
</dbReference>
<feature type="region of interest" description="ACP-binding" evidence="9">
    <location>
        <begin position="248"/>
        <end position="252"/>
    </location>
</feature>
<dbReference type="GO" id="GO:0006633">
    <property type="term" value="P:fatty acid biosynthetic process"/>
    <property type="evidence" value="ECO:0007669"/>
    <property type="project" value="UniProtKB-UniRule"/>
</dbReference>
<feature type="active site" evidence="9">
    <location>
        <position position="247"/>
    </location>
</feature>
<evidence type="ECO:0000259" key="10">
    <source>
        <dbReference type="Pfam" id="PF08541"/>
    </source>
</evidence>
<keyword evidence="8 9" id="KW-0012">Acyltransferase</keyword>
<keyword evidence="9" id="KW-0511">Multifunctional enzyme</keyword>
<dbReference type="CDD" id="cd00830">
    <property type="entry name" value="KAS_III"/>
    <property type="match status" value="1"/>
</dbReference>
<dbReference type="Pfam" id="PF08545">
    <property type="entry name" value="ACP_syn_III"/>
    <property type="match status" value="1"/>
</dbReference>
<evidence type="ECO:0000256" key="4">
    <source>
        <dbReference type="ARBA" id="ARBA00022679"/>
    </source>
</evidence>
<dbReference type="InterPro" id="IPR013747">
    <property type="entry name" value="ACP_syn_III_C"/>
</dbReference>
<dbReference type="NCBIfam" id="TIGR00747">
    <property type="entry name" value="fabH"/>
    <property type="match status" value="1"/>
</dbReference>
<comment type="domain">
    <text evidence="9">The last Arg residue of the ACP-binding site is essential for the weak association between ACP/AcpP and FabH.</text>
</comment>
<dbReference type="UniPathway" id="UPA00094"/>
<comment type="function">
    <text evidence="9">Catalyzes the condensation reaction of fatty acid synthesis by the addition to an acyl acceptor of two carbons from malonyl-ACP. Catalyzes the first condensation reaction which initiates fatty acid synthesis and may therefore play a role in governing the total rate of fatty acid production. Possesses both acetoacetyl-ACP synthase and acetyl transacylase activities. Its substrate specificity determines the biosynthesis of branched-chain and/or straight-chain of fatty acids.</text>
</comment>
<evidence type="ECO:0000256" key="3">
    <source>
        <dbReference type="ARBA" id="ARBA00022516"/>
    </source>
</evidence>
<dbReference type="PANTHER" id="PTHR34069:SF2">
    <property type="entry name" value="BETA-KETOACYL-[ACYL-CARRIER-PROTEIN] SYNTHASE III"/>
    <property type="match status" value="1"/>
</dbReference>
<keyword evidence="2 9" id="KW-0963">Cytoplasm</keyword>
<keyword evidence="6 9" id="KW-0443">Lipid metabolism</keyword>
<name>E7G8U1_9FIRM</name>
<dbReference type="STRING" id="100884.GCA_000269565_03021"/>
<keyword evidence="4 9" id="KW-0808">Transferase</keyword>
<organism evidence="12 13">
    <name type="scientific">Coprobacillus cateniformis</name>
    <dbReference type="NCBI Taxonomy" id="100884"/>
    <lineage>
        <taxon>Bacteria</taxon>
        <taxon>Bacillati</taxon>
        <taxon>Bacillota</taxon>
        <taxon>Erysipelotrichia</taxon>
        <taxon>Erysipelotrichales</taxon>
        <taxon>Coprobacillaceae</taxon>
        <taxon>Coprobacillus</taxon>
    </lineage>
</organism>
<gene>
    <name evidence="9" type="primary">fabH</name>
    <name evidence="12" type="ORF">HMPREF9488_01179</name>
</gene>
<dbReference type="AlphaFoldDB" id="E7G8U1"/>
<reference evidence="12 13" key="1">
    <citation type="submission" date="2010-12" db="EMBL/GenBank/DDBJ databases">
        <title>The Genome Sequence of Coprobacillus sp. strain 29_1.</title>
        <authorList>
            <consortium name="The Broad Institute Genome Sequencing Platform"/>
            <person name="Earl A."/>
            <person name="Ward D."/>
            <person name="Feldgarden M."/>
            <person name="Gevers D."/>
            <person name="Daigneault M."/>
            <person name="Sibley C.D."/>
            <person name="White A."/>
            <person name="Strauss J."/>
            <person name="Allen-Vercoe E."/>
            <person name="Young S.K."/>
            <person name="Zeng Q."/>
            <person name="Gargeya S."/>
            <person name="Fitzgerald M."/>
            <person name="Haas B."/>
            <person name="Abouelleil A."/>
            <person name="Alvarado L."/>
            <person name="Arachchi H.M."/>
            <person name="Berlin A."/>
            <person name="Brown A."/>
            <person name="Chapman S.B."/>
            <person name="Chen Z."/>
            <person name="Dunbar C."/>
            <person name="Freedman E."/>
            <person name="Gearin G."/>
            <person name="Gellesch M."/>
            <person name="Goldberg J."/>
            <person name="Griggs A."/>
            <person name="Gujja S."/>
            <person name="Heilman E."/>
            <person name="Heiman D."/>
            <person name="Howarth C."/>
            <person name="Larson L."/>
            <person name="Lui A."/>
            <person name="MacDonald P.J.P."/>
            <person name="Mehta T."/>
            <person name="Montmayeur A."/>
            <person name="Murphy C."/>
            <person name="Neiman D."/>
            <person name="Pearson M."/>
            <person name="Priest M."/>
            <person name="Roberts A."/>
            <person name="Saif S."/>
            <person name="Shea T."/>
            <person name="Shenoy N."/>
            <person name="Sisk P."/>
            <person name="Stolte C."/>
            <person name="Sykes S."/>
            <person name="White J."/>
            <person name="Yandava C."/>
            <person name="Nusbaum C."/>
            <person name="Birren B."/>
        </authorList>
    </citation>
    <scope>NUCLEOTIDE SEQUENCE [LARGE SCALE GENOMIC DNA]</scope>
    <source>
        <strain evidence="12 13">29_1</strain>
    </source>
</reference>
<comment type="catalytic activity">
    <reaction evidence="9">
        <text>malonyl-[ACP] + acetyl-CoA + H(+) = 3-oxobutanoyl-[ACP] + CO2 + CoA</text>
        <dbReference type="Rhea" id="RHEA:12080"/>
        <dbReference type="Rhea" id="RHEA-COMP:9623"/>
        <dbReference type="Rhea" id="RHEA-COMP:9625"/>
        <dbReference type="ChEBI" id="CHEBI:15378"/>
        <dbReference type="ChEBI" id="CHEBI:16526"/>
        <dbReference type="ChEBI" id="CHEBI:57287"/>
        <dbReference type="ChEBI" id="CHEBI:57288"/>
        <dbReference type="ChEBI" id="CHEBI:78449"/>
        <dbReference type="ChEBI" id="CHEBI:78450"/>
        <dbReference type="EC" id="2.3.1.180"/>
    </reaction>
</comment>
<dbReference type="EMBL" id="ADKX01000022">
    <property type="protein sequence ID" value="EFW05534.1"/>
    <property type="molecule type" value="Genomic_DNA"/>
</dbReference>
<evidence type="ECO:0000256" key="6">
    <source>
        <dbReference type="ARBA" id="ARBA00023098"/>
    </source>
</evidence>
<dbReference type="Pfam" id="PF08541">
    <property type="entry name" value="ACP_syn_III_C"/>
    <property type="match status" value="1"/>
</dbReference>
<feature type="domain" description="Beta-ketoacyl-[acyl-carrier-protein] synthase III C-terminal" evidence="10">
    <location>
        <begin position="231"/>
        <end position="318"/>
    </location>
</feature>
<evidence type="ECO:0000256" key="1">
    <source>
        <dbReference type="ARBA" id="ARBA00008642"/>
    </source>
</evidence>
<dbReference type="OrthoDB" id="9815506at2"/>
<dbReference type="Gene3D" id="3.40.47.10">
    <property type="match status" value="1"/>
</dbReference>
<evidence type="ECO:0000256" key="2">
    <source>
        <dbReference type="ARBA" id="ARBA00022490"/>
    </source>
</evidence>
<comment type="subcellular location">
    <subcellularLocation>
        <location evidence="9">Cytoplasm</location>
    </subcellularLocation>
</comment>
<feature type="active site" evidence="9">
    <location>
        <position position="277"/>
    </location>
</feature>
<comment type="caution">
    <text evidence="12">The sequence shown here is derived from an EMBL/GenBank/DDBJ whole genome shotgun (WGS) entry which is preliminary data.</text>
</comment>
<dbReference type="GO" id="GO:0004315">
    <property type="term" value="F:3-oxoacyl-[acyl-carrier-protein] synthase activity"/>
    <property type="evidence" value="ECO:0007669"/>
    <property type="project" value="InterPro"/>
</dbReference>